<dbReference type="InterPro" id="IPR039421">
    <property type="entry name" value="Type_1_exporter"/>
</dbReference>
<evidence type="ECO:0000256" key="7">
    <source>
        <dbReference type="SAM" id="Phobius"/>
    </source>
</evidence>
<dbReference type="PROSITE" id="PS50893">
    <property type="entry name" value="ABC_TRANSPORTER_2"/>
    <property type="match status" value="1"/>
</dbReference>
<dbReference type="InterPro" id="IPR036640">
    <property type="entry name" value="ABC1_TM_sf"/>
</dbReference>
<dbReference type="InterPro" id="IPR003439">
    <property type="entry name" value="ABC_transporter-like_ATP-bd"/>
</dbReference>
<feature type="domain" description="ABC transmembrane type-1" evidence="9">
    <location>
        <begin position="137"/>
        <end position="406"/>
    </location>
</feature>
<comment type="caution">
    <text evidence="10">The sequence shown here is derived from an EMBL/GenBank/DDBJ whole genome shotgun (WGS) entry which is preliminary data.</text>
</comment>
<dbReference type="PANTHER" id="PTHR24221:SF248">
    <property type="entry name" value="ABC TRANSPORTER TRANSMEMBRANE REGION"/>
    <property type="match status" value="1"/>
</dbReference>
<feature type="transmembrane region" description="Helical" evidence="7">
    <location>
        <begin position="276"/>
        <end position="295"/>
    </location>
</feature>
<dbReference type="AlphaFoldDB" id="A0A219B677"/>
<evidence type="ECO:0000259" key="8">
    <source>
        <dbReference type="PROSITE" id="PS50893"/>
    </source>
</evidence>
<comment type="subcellular location">
    <subcellularLocation>
        <location evidence="1">Cell membrane</location>
        <topology evidence="1">Multi-pass membrane protein</topology>
    </subcellularLocation>
</comment>
<dbReference type="SUPFAM" id="SSF90123">
    <property type="entry name" value="ABC transporter transmembrane region"/>
    <property type="match status" value="1"/>
</dbReference>
<dbReference type="SMART" id="SM00382">
    <property type="entry name" value="AAA"/>
    <property type="match status" value="1"/>
</dbReference>
<evidence type="ECO:0000256" key="3">
    <source>
        <dbReference type="ARBA" id="ARBA00022741"/>
    </source>
</evidence>
<dbReference type="InterPro" id="IPR003593">
    <property type="entry name" value="AAA+_ATPase"/>
</dbReference>
<reference evidence="11" key="1">
    <citation type="submission" date="2017-05" db="EMBL/GenBank/DDBJ databases">
        <authorList>
            <person name="Lin X."/>
        </authorList>
    </citation>
    <scope>NUCLEOTIDE SEQUENCE [LARGE SCALE GENOMIC DNA]</scope>
    <source>
        <strain evidence="11">JLT2012</strain>
    </source>
</reference>
<keyword evidence="11" id="KW-1185">Reference proteome</keyword>
<evidence type="ECO:0000313" key="10">
    <source>
        <dbReference type="EMBL" id="OWV33882.1"/>
    </source>
</evidence>
<keyword evidence="4" id="KW-0067">ATP-binding</keyword>
<dbReference type="Pfam" id="PF00664">
    <property type="entry name" value="ABC_membrane"/>
    <property type="match status" value="1"/>
</dbReference>
<dbReference type="EMBL" id="NFZT01000001">
    <property type="protein sequence ID" value="OWV33882.1"/>
    <property type="molecule type" value="Genomic_DNA"/>
</dbReference>
<evidence type="ECO:0000313" key="11">
    <source>
        <dbReference type="Proteomes" id="UP000198462"/>
    </source>
</evidence>
<dbReference type="GO" id="GO:0005886">
    <property type="term" value="C:plasma membrane"/>
    <property type="evidence" value="ECO:0007669"/>
    <property type="project" value="UniProtKB-SubCell"/>
</dbReference>
<feature type="transmembrane region" description="Helical" evidence="7">
    <location>
        <begin position="168"/>
        <end position="190"/>
    </location>
</feature>
<name>A0A219B677_9SPHN</name>
<keyword evidence="5 7" id="KW-1133">Transmembrane helix</keyword>
<dbReference type="InterPro" id="IPR011527">
    <property type="entry name" value="ABC1_TM_dom"/>
</dbReference>
<dbReference type="GO" id="GO:0005524">
    <property type="term" value="F:ATP binding"/>
    <property type="evidence" value="ECO:0007669"/>
    <property type="project" value="UniProtKB-KW"/>
</dbReference>
<dbReference type="InterPro" id="IPR027417">
    <property type="entry name" value="P-loop_NTPase"/>
</dbReference>
<gene>
    <name evidence="10" type="ORF">B5C34_10680</name>
</gene>
<evidence type="ECO:0000259" key="9">
    <source>
        <dbReference type="PROSITE" id="PS50929"/>
    </source>
</evidence>
<evidence type="ECO:0000256" key="2">
    <source>
        <dbReference type="ARBA" id="ARBA00022692"/>
    </source>
</evidence>
<proteinExistence type="predicted"/>
<evidence type="ECO:0000256" key="6">
    <source>
        <dbReference type="ARBA" id="ARBA00023136"/>
    </source>
</evidence>
<dbReference type="GO" id="GO:0034040">
    <property type="term" value="F:ATPase-coupled lipid transmembrane transporter activity"/>
    <property type="evidence" value="ECO:0007669"/>
    <property type="project" value="TreeGrafter"/>
</dbReference>
<sequence>MNFSLYDILPAYAHLSKADLDPNWVLAARRENETLTDERALERVAELNGWTPPERISKKPRANAFPLLVHTGAFGWAVAEQWHSRNEIQLFGGGTMAWDDVKLAYRQKLPGAGNLESSETAFAVFRDAFMARKPLIVAAIIATVTINLIAVATSLYSMQVYDRVIPLASYPTLTVLTVGVLGALLLDFLLRSARALLLEREAAEMDVEISEFFFSRAQAIRMDARPPGVGTFAAQFRGLEQVRSLLSFGSLFAVADLPFAAFFVAVIWWIAGPTVALVPIVIFPLSLLLAFLFAWKIRKQSAAAMVTGHQKNGLLVEAFDAAETLKAAHGRWHFAARWSRLVDEVLGQEDSVKTWSAVASSLFAVLSQTSYVLIVCVGAVQAAQNEITIGALIACSILSSRINGPLIGQLPSLIVQASYARSSLALLDGLLALPVEREGAQGVRAESLEGPLELEYCRFAYPGGAAVVDIERLRIEPGETVALIGGIGSGKSTLLRLLAGIYSPTQGAARVGGLDMSQIADEQLRRHMGYLPQDYRLVNGTLRENLVLGLPDPGDEAIIAAARKTGLIHMVTDHPLGLSRPISEGGRGLSGGQRTLTGLTRLFLMQPSVWLLDEPTSNLDATTETRVLQGLQQSMKSGDSFVMVTHKMALLSMVRRVIVLAKGRVWMDGTPHDVLGELKEKAKEQKAIAREQGRISAG</sequence>
<dbReference type="GO" id="GO:0140359">
    <property type="term" value="F:ABC-type transporter activity"/>
    <property type="evidence" value="ECO:0007669"/>
    <property type="project" value="InterPro"/>
</dbReference>
<feature type="domain" description="ABC transporter" evidence="8">
    <location>
        <begin position="452"/>
        <end position="687"/>
    </location>
</feature>
<dbReference type="GO" id="GO:0016887">
    <property type="term" value="F:ATP hydrolysis activity"/>
    <property type="evidence" value="ECO:0007669"/>
    <property type="project" value="InterPro"/>
</dbReference>
<organism evidence="10 11">
    <name type="scientific">Pacificimonas flava</name>
    <dbReference type="NCBI Taxonomy" id="1234595"/>
    <lineage>
        <taxon>Bacteria</taxon>
        <taxon>Pseudomonadati</taxon>
        <taxon>Pseudomonadota</taxon>
        <taxon>Alphaproteobacteria</taxon>
        <taxon>Sphingomonadales</taxon>
        <taxon>Sphingosinicellaceae</taxon>
        <taxon>Pacificimonas</taxon>
    </lineage>
</organism>
<keyword evidence="3" id="KW-0547">Nucleotide-binding</keyword>
<dbReference type="Proteomes" id="UP000198462">
    <property type="component" value="Unassembled WGS sequence"/>
</dbReference>
<dbReference type="Gene3D" id="1.20.1560.10">
    <property type="entry name" value="ABC transporter type 1, transmembrane domain"/>
    <property type="match status" value="1"/>
</dbReference>
<dbReference type="RefSeq" id="WP_088712604.1">
    <property type="nucleotide sequence ID" value="NZ_NFZT01000001.1"/>
</dbReference>
<protein>
    <submittedName>
        <fullName evidence="10">Uncharacterized protein</fullName>
    </submittedName>
</protein>
<evidence type="ECO:0000256" key="1">
    <source>
        <dbReference type="ARBA" id="ARBA00004651"/>
    </source>
</evidence>
<keyword evidence="6 7" id="KW-0472">Membrane</keyword>
<feature type="transmembrane region" description="Helical" evidence="7">
    <location>
        <begin position="135"/>
        <end position="156"/>
    </location>
</feature>
<dbReference type="PANTHER" id="PTHR24221">
    <property type="entry name" value="ATP-BINDING CASSETTE SUB-FAMILY B"/>
    <property type="match status" value="1"/>
</dbReference>
<dbReference type="Gene3D" id="3.40.50.300">
    <property type="entry name" value="P-loop containing nucleotide triphosphate hydrolases"/>
    <property type="match status" value="1"/>
</dbReference>
<dbReference type="OrthoDB" id="9787557at2"/>
<evidence type="ECO:0000256" key="4">
    <source>
        <dbReference type="ARBA" id="ARBA00022840"/>
    </source>
</evidence>
<keyword evidence="2 7" id="KW-0812">Transmembrane</keyword>
<dbReference type="PROSITE" id="PS50929">
    <property type="entry name" value="ABC_TM1F"/>
    <property type="match status" value="1"/>
</dbReference>
<dbReference type="SUPFAM" id="SSF52540">
    <property type="entry name" value="P-loop containing nucleoside triphosphate hydrolases"/>
    <property type="match status" value="1"/>
</dbReference>
<dbReference type="Pfam" id="PF00005">
    <property type="entry name" value="ABC_tran"/>
    <property type="match status" value="1"/>
</dbReference>
<evidence type="ECO:0000256" key="5">
    <source>
        <dbReference type="ARBA" id="ARBA00022989"/>
    </source>
</evidence>
<feature type="transmembrane region" description="Helical" evidence="7">
    <location>
        <begin position="245"/>
        <end position="270"/>
    </location>
</feature>
<accession>A0A219B677</accession>